<dbReference type="EMBL" id="AUSW01000015">
    <property type="protein sequence ID" value="ERL56167.1"/>
    <property type="molecule type" value="Genomic_DNA"/>
</dbReference>
<reference evidence="1 2" key="1">
    <citation type="journal article" date="2013" name="Genome Announc.">
        <title>Draft Genome Sequence of Psychrobacter aquaticus Strain CMS 56T, Isolated from a Cyanobacterial Mat Sample Collected from Water Bodies in the McMurdo Dry Valley Region of Antarctica.</title>
        <authorList>
            <person name="Reddy G.S."/>
            <person name="Ara S."/>
            <person name="Singh A."/>
            <person name="Kumar Pinnaka A."/>
            <person name="Shivaji S."/>
        </authorList>
    </citation>
    <scope>NUCLEOTIDE SEQUENCE [LARGE SCALE GENOMIC DNA]</scope>
    <source>
        <strain evidence="1 2">CMS 56</strain>
    </source>
</reference>
<dbReference type="Proteomes" id="UP000016761">
    <property type="component" value="Unassembled WGS sequence"/>
</dbReference>
<dbReference type="eggNOG" id="ENOG502Z7QA">
    <property type="taxonomic scope" value="Bacteria"/>
</dbReference>
<protein>
    <recommendedName>
        <fullName evidence="3">DUF3102 domain-containing protein</fullName>
    </recommendedName>
</protein>
<dbReference type="PATRIC" id="fig|1354303.4.peg.832"/>
<sequence length="317" mass="35023">MKDITPDKDANVTTTNQLAISTARLATSLGYEGSLTIGTLEDGIRFYQQRTAEACVEMGKRLLILKEMCPHGEFQTRLEVLGFQTRTAQKFMQAVLKISNASTPTLLSKVGSQSKLLELVTLDDDQIEALSNGDSIGDITLDDIETMSVRELKKAIKDARSDTAAKDELLNNKNKKIDELDAKISLRRQPDQQYALDQEREVHITGELAQSVTSLLTAISQFNASIITLRVQADEDVPHLSAKIDADVSYTYGRIAELATIEGIDIDLAQMITPDWMNEETVVKIPAATSKPVNKAEDAASFQAWKQEQGFITEDNE</sequence>
<accession>U4T493</accession>
<comment type="caution">
    <text evidence="1">The sequence shown here is derived from an EMBL/GenBank/DDBJ whole genome shotgun (WGS) entry which is preliminary data.</text>
</comment>
<dbReference type="Pfam" id="PF11300">
    <property type="entry name" value="DUF3102"/>
    <property type="match status" value="1"/>
</dbReference>
<organism evidence="1 2">
    <name type="scientific">Psychrobacter aquaticus CMS 56</name>
    <dbReference type="NCBI Taxonomy" id="1354303"/>
    <lineage>
        <taxon>Bacteria</taxon>
        <taxon>Pseudomonadati</taxon>
        <taxon>Pseudomonadota</taxon>
        <taxon>Gammaproteobacteria</taxon>
        <taxon>Moraxellales</taxon>
        <taxon>Moraxellaceae</taxon>
        <taxon>Psychrobacter</taxon>
    </lineage>
</organism>
<evidence type="ECO:0008006" key="3">
    <source>
        <dbReference type="Google" id="ProtNLM"/>
    </source>
</evidence>
<dbReference type="AlphaFoldDB" id="U4T493"/>
<keyword evidence="2" id="KW-1185">Reference proteome</keyword>
<gene>
    <name evidence="1" type="ORF">M917_0845</name>
</gene>
<dbReference type="InterPro" id="IPR021451">
    <property type="entry name" value="DUF3102"/>
</dbReference>
<dbReference type="STRING" id="1354303.M917_0845"/>
<proteinExistence type="predicted"/>
<name>U4T493_9GAMM</name>
<evidence type="ECO:0000313" key="1">
    <source>
        <dbReference type="EMBL" id="ERL56167.1"/>
    </source>
</evidence>
<dbReference type="OrthoDB" id="6685913at2"/>
<dbReference type="RefSeq" id="WP_021813498.1">
    <property type="nucleotide sequence ID" value="NZ_AUSW01000015.1"/>
</dbReference>
<evidence type="ECO:0000313" key="2">
    <source>
        <dbReference type="Proteomes" id="UP000016761"/>
    </source>
</evidence>